<evidence type="ECO:0000259" key="5">
    <source>
        <dbReference type="Pfam" id="PF00291"/>
    </source>
</evidence>
<dbReference type="PANTHER" id="PTHR43050:SF1">
    <property type="entry name" value="SERINE RACEMASE"/>
    <property type="match status" value="1"/>
</dbReference>
<name>A0AAV7KGB3_9METZ</name>
<dbReference type="Gene3D" id="3.40.50.1100">
    <property type="match status" value="2"/>
</dbReference>
<comment type="caution">
    <text evidence="6">The sequence shown here is derived from an EMBL/GenBank/DDBJ whole genome shotgun (WGS) entry which is preliminary data.</text>
</comment>
<dbReference type="InterPro" id="IPR036052">
    <property type="entry name" value="TrpB-like_PALP_sf"/>
</dbReference>
<proteinExistence type="inferred from homology"/>
<reference evidence="6 7" key="1">
    <citation type="journal article" date="2023" name="BMC Biol.">
        <title>The compact genome of the sponge Oopsacas minuta (Hexactinellida) is lacking key metazoan core genes.</title>
        <authorList>
            <person name="Santini S."/>
            <person name="Schenkelaars Q."/>
            <person name="Jourda C."/>
            <person name="Duchesne M."/>
            <person name="Belahbib H."/>
            <person name="Rocher C."/>
            <person name="Selva M."/>
            <person name="Riesgo A."/>
            <person name="Vervoort M."/>
            <person name="Leys S.P."/>
            <person name="Kodjabachian L."/>
            <person name="Le Bivic A."/>
            <person name="Borchiellini C."/>
            <person name="Claverie J.M."/>
            <person name="Renard E."/>
        </authorList>
    </citation>
    <scope>NUCLEOTIDE SEQUENCE [LARGE SCALE GENOMIC DNA]</scope>
    <source>
        <strain evidence="6">SPO-2</strain>
    </source>
</reference>
<evidence type="ECO:0000313" key="7">
    <source>
        <dbReference type="Proteomes" id="UP001165289"/>
    </source>
</evidence>
<dbReference type="GO" id="GO:0000287">
    <property type="term" value="F:magnesium ion binding"/>
    <property type="evidence" value="ECO:0007669"/>
    <property type="project" value="TreeGrafter"/>
</dbReference>
<dbReference type="GO" id="GO:0005524">
    <property type="term" value="F:ATP binding"/>
    <property type="evidence" value="ECO:0007669"/>
    <property type="project" value="TreeGrafter"/>
</dbReference>
<accession>A0AAV7KGB3</accession>
<keyword evidence="3" id="KW-0663">Pyridoxal phosphate</keyword>
<dbReference type="AlphaFoldDB" id="A0AAV7KGB3"/>
<dbReference type="CDD" id="cd01562">
    <property type="entry name" value="Thr-dehyd"/>
    <property type="match status" value="1"/>
</dbReference>
<organism evidence="6 7">
    <name type="scientific">Oopsacas minuta</name>
    <dbReference type="NCBI Taxonomy" id="111878"/>
    <lineage>
        <taxon>Eukaryota</taxon>
        <taxon>Metazoa</taxon>
        <taxon>Porifera</taxon>
        <taxon>Hexactinellida</taxon>
        <taxon>Hexasterophora</taxon>
        <taxon>Lyssacinosida</taxon>
        <taxon>Leucopsacidae</taxon>
        <taxon>Oopsacas</taxon>
    </lineage>
</organism>
<evidence type="ECO:0000256" key="3">
    <source>
        <dbReference type="ARBA" id="ARBA00022898"/>
    </source>
</evidence>
<dbReference type="SUPFAM" id="SSF53686">
    <property type="entry name" value="Tryptophan synthase beta subunit-like PLP-dependent enzymes"/>
    <property type="match status" value="1"/>
</dbReference>
<dbReference type="Pfam" id="PF00291">
    <property type="entry name" value="PALP"/>
    <property type="match status" value="1"/>
</dbReference>
<sequence length="331" mass="35716">MANPLDDVPPTVDDIRKAAETIKPFIYRTPIMTSTSLDEMHGFNFYFKCENFQRTGSFKFRGCMNAVTNVCLNRDTPPILVAFSSGNHAQAVAKTAQLKGLKAHIVMPSYSPAVKINSVKDFGGSVYGCGTLMPEIMSKIEEVKKEQGENAVMIHPYDNPYVMAGQGTVGLEILEQVPNVDAIVVAVSGGGLISGICIAVKSIKPSVKIYAAEPENVGDKYRSFLAKKRIPMESRPKTIADGLTAPIGSLTWPVLQEHLTDVIPVTEEEIISAMYLSWERLKIIVEPSAAAAFAASFKLKHLSSSIGVQNVCVVVCGGNVDLASIPPKPST</sequence>
<dbReference type="EMBL" id="JAKMXF010000044">
    <property type="protein sequence ID" value="KAI6659915.1"/>
    <property type="molecule type" value="Genomic_DNA"/>
</dbReference>
<feature type="domain" description="Tryptophan synthase beta chain-like PALP" evidence="5">
    <location>
        <begin position="23"/>
        <end position="317"/>
    </location>
</feature>
<gene>
    <name evidence="6" type="ORF">LOD99_14255</name>
</gene>
<comment type="similarity">
    <text evidence="2">Belongs to the serine/threonine dehydratase family.</text>
</comment>
<protein>
    <submittedName>
        <fullName evidence="6">Serine racemase</fullName>
    </submittedName>
</protein>
<evidence type="ECO:0000256" key="2">
    <source>
        <dbReference type="ARBA" id="ARBA00010869"/>
    </source>
</evidence>
<dbReference type="InterPro" id="IPR001926">
    <property type="entry name" value="TrpB-like_PALP"/>
</dbReference>
<dbReference type="FunFam" id="3.40.50.1100:FF:000005">
    <property type="entry name" value="Threonine dehydratase catabolic"/>
    <property type="match status" value="1"/>
</dbReference>
<dbReference type="GO" id="GO:0030170">
    <property type="term" value="F:pyridoxal phosphate binding"/>
    <property type="evidence" value="ECO:0007669"/>
    <property type="project" value="TreeGrafter"/>
</dbReference>
<dbReference type="GO" id="GO:0003941">
    <property type="term" value="F:L-serine ammonia-lyase activity"/>
    <property type="evidence" value="ECO:0007669"/>
    <property type="project" value="TreeGrafter"/>
</dbReference>
<dbReference type="GO" id="GO:0030378">
    <property type="term" value="F:serine racemase activity"/>
    <property type="evidence" value="ECO:0007669"/>
    <property type="project" value="TreeGrafter"/>
</dbReference>
<dbReference type="Proteomes" id="UP001165289">
    <property type="component" value="Unassembled WGS sequence"/>
</dbReference>
<dbReference type="GO" id="GO:0018114">
    <property type="term" value="F:threonine racemase activity"/>
    <property type="evidence" value="ECO:0007669"/>
    <property type="project" value="TreeGrafter"/>
</dbReference>
<evidence type="ECO:0000256" key="4">
    <source>
        <dbReference type="ARBA" id="ARBA00023239"/>
    </source>
</evidence>
<evidence type="ECO:0000256" key="1">
    <source>
        <dbReference type="ARBA" id="ARBA00001933"/>
    </source>
</evidence>
<evidence type="ECO:0000313" key="6">
    <source>
        <dbReference type="EMBL" id="KAI6659915.1"/>
    </source>
</evidence>
<keyword evidence="7" id="KW-1185">Reference proteome</keyword>
<dbReference type="PANTHER" id="PTHR43050">
    <property type="entry name" value="SERINE / THREONINE RACEMASE FAMILY MEMBER"/>
    <property type="match status" value="1"/>
</dbReference>
<keyword evidence="4" id="KW-0456">Lyase</keyword>
<comment type="cofactor">
    <cofactor evidence="1">
        <name>pyridoxal 5'-phosphate</name>
        <dbReference type="ChEBI" id="CHEBI:597326"/>
    </cofactor>
</comment>
<dbReference type="GO" id="GO:0070179">
    <property type="term" value="P:D-serine biosynthetic process"/>
    <property type="evidence" value="ECO:0007669"/>
    <property type="project" value="TreeGrafter"/>
</dbReference>
<dbReference type="FunFam" id="3.40.50.1100:FF:000007">
    <property type="entry name" value="L-threonine dehydratase catabolic TdcB"/>
    <property type="match status" value="1"/>
</dbReference>